<evidence type="ECO:0000256" key="4">
    <source>
        <dbReference type="ARBA" id="ARBA00022989"/>
    </source>
</evidence>
<keyword evidence="5" id="KW-0472">Membrane</keyword>
<gene>
    <name evidence="6" type="ORF">THII_1257</name>
</gene>
<dbReference type="HOGENOM" id="CLU_1502820_0_0_6"/>
<dbReference type="InterPro" id="IPR052363">
    <property type="entry name" value="LPS_export_LptC"/>
</dbReference>
<keyword evidence="1" id="KW-1003">Cell membrane</keyword>
<dbReference type="Pfam" id="PF06835">
    <property type="entry name" value="LptC"/>
    <property type="match status" value="1"/>
</dbReference>
<evidence type="ECO:0000313" key="6">
    <source>
        <dbReference type="EMBL" id="BAP55554.1"/>
    </source>
</evidence>
<name>A0A090AEY0_9GAMM</name>
<dbReference type="KEGG" id="tig:THII_1257"/>
<dbReference type="STRING" id="40754.THII_1257"/>
<dbReference type="NCBIfam" id="TIGR04409">
    <property type="entry name" value="LptC_YrbK"/>
    <property type="match status" value="1"/>
</dbReference>
<evidence type="ECO:0000256" key="3">
    <source>
        <dbReference type="ARBA" id="ARBA00022692"/>
    </source>
</evidence>
<evidence type="ECO:0000256" key="5">
    <source>
        <dbReference type="ARBA" id="ARBA00023136"/>
    </source>
</evidence>
<keyword evidence="4" id="KW-1133">Transmembrane helix</keyword>
<dbReference type="GO" id="GO:0005886">
    <property type="term" value="C:plasma membrane"/>
    <property type="evidence" value="ECO:0007669"/>
    <property type="project" value="InterPro"/>
</dbReference>
<sequence length="179" mass="20968">MWILLTAFALVTTWLVQNLEKDLSTSPQMSDHISDYTLHHFQSVQMNEQGYLKSRLMAEKMVHYLQAKTELTTPAMVFYQQQQPVWVIQAERGEISNDDNEIWLLGQTHWQRYTPNQLKELEIITRDVRLQRDTQYAETASATQIINAYGETHSVGMRVFIPQEKIELLSQVRGNYVLH</sequence>
<keyword evidence="2" id="KW-0997">Cell inner membrane</keyword>
<organism evidence="6 7">
    <name type="scientific">Thioploca ingrica</name>
    <dbReference type="NCBI Taxonomy" id="40754"/>
    <lineage>
        <taxon>Bacteria</taxon>
        <taxon>Pseudomonadati</taxon>
        <taxon>Pseudomonadota</taxon>
        <taxon>Gammaproteobacteria</taxon>
        <taxon>Thiotrichales</taxon>
        <taxon>Thiotrichaceae</taxon>
        <taxon>Thioploca</taxon>
    </lineage>
</organism>
<dbReference type="InterPro" id="IPR010664">
    <property type="entry name" value="LipoPS_assembly_LptC-rel"/>
</dbReference>
<dbReference type="GO" id="GO:0030288">
    <property type="term" value="C:outer membrane-bounded periplasmic space"/>
    <property type="evidence" value="ECO:0007669"/>
    <property type="project" value="TreeGrafter"/>
</dbReference>
<dbReference type="GO" id="GO:0015221">
    <property type="term" value="F:lipopolysaccharide transmembrane transporter activity"/>
    <property type="evidence" value="ECO:0007669"/>
    <property type="project" value="InterPro"/>
</dbReference>
<evidence type="ECO:0000256" key="1">
    <source>
        <dbReference type="ARBA" id="ARBA00022475"/>
    </source>
</evidence>
<evidence type="ECO:0008006" key="8">
    <source>
        <dbReference type="Google" id="ProtNLM"/>
    </source>
</evidence>
<dbReference type="InterPro" id="IPR026265">
    <property type="entry name" value="LptC"/>
</dbReference>
<dbReference type="GO" id="GO:0017089">
    <property type="term" value="F:glycolipid transfer activity"/>
    <property type="evidence" value="ECO:0007669"/>
    <property type="project" value="TreeGrafter"/>
</dbReference>
<reference evidence="6 7" key="1">
    <citation type="journal article" date="2014" name="ISME J.">
        <title>Ecophysiology of Thioploca ingrica as revealed by the complete genome sequence supplemented with proteomic evidence.</title>
        <authorList>
            <person name="Kojima H."/>
            <person name="Ogura Y."/>
            <person name="Yamamoto N."/>
            <person name="Togashi T."/>
            <person name="Mori H."/>
            <person name="Watanabe T."/>
            <person name="Nemoto F."/>
            <person name="Kurokawa K."/>
            <person name="Hayashi T."/>
            <person name="Fukui M."/>
        </authorList>
    </citation>
    <scope>NUCLEOTIDE SEQUENCE [LARGE SCALE GENOMIC DNA]</scope>
</reference>
<dbReference type="AlphaFoldDB" id="A0A090AEY0"/>
<protein>
    <recommendedName>
        <fullName evidence="8">Lipopolysaccharide export system protein LptC</fullName>
    </recommendedName>
</protein>
<proteinExistence type="predicted"/>
<dbReference type="Gene3D" id="2.60.450.10">
    <property type="entry name" value="Lipopolysaccharide (LPS) transport protein A like domain"/>
    <property type="match status" value="1"/>
</dbReference>
<keyword evidence="7" id="KW-1185">Reference proteome</keyword>
<dbReference type="Proteomes" id="UP000031623">
    <property type="component" value="Chromosome"/>
</dbReference>
<keyword evidence="3" id="KW-0812">Transmembrane</keyword>
<evidence type="ECO:0000256" key="2">
    <source>
        <dbReference type="ARBA" id="ARBA00022519"/>
    </source>
</evidence>
<dbReference type="PANTHER" id="PTHR37481">
    <property type="entry name" value="LIPOPOLYSACCHARIDE EXPORT SYSTEM PROTEIN LPTC"/>
    <property type="match status" value="1"/>
</dbReference>
<accession>A0A090AEY0</accession>
<dbReference type="EMBL" id="AP014633">
    <property type="protein sequence ID" value="BAP55554.1"/>
    <property type="molecule type" value="Genomic_DNA"/>
</dbReference>
<dbReference type="PANTHER" id="PTHR37481:SF1">
    <property type="entry name" value="LIPOPOLYSACCHARIDE EXPORT SYSTEM PROTEIN LPTC"/>
    <property type="match status" value="1"/>
</dbReference>
<evidence type="ECO:0000313" key="7">
    <source>
        <dbReference type="Proteomes" id="UP000031623"/>
    </source>
</evidence>